<dbReference type="RefSeq" id="WP_153520551.1">
    <property type="nucleotide sequence ID" value="NZ_JBEPDZ010000016.1"/>
</dbReference>
<sequence length="138" mass="14052">MSGWAQTADTAGAVLLLLGAAVSLLGAIGMLRLPDVLSRSHAATNPQSLGMLLVLAGVALRLRSGIDLGTLGLIGFFQLLTGPVAAHLVARVAYRTGYVGREGLLFDELDEQLSRRPDGGAPAAAAAEQSPPPPDGTA</sequence>
<comment type="caution">
    <text evidence="4">The sequence shown here is derived from an EMBL/GenBank/DDBJ whole genome shotgun (WGS) entry which is preliminary data.</text>
</comment>
<evidence type="ECO:0000256" key="2">
    <source>
        <dbReference type="SAM" id="MobiDB-lite"/>
    </source>
</evidence>
<reference evidence="4 5" key="1">
    <citation type="submission" date="2019-05" db="EMBL/GenBank/DDBJ databases">
        <title>Comparative genomics and metabolomics analyses of clavulanic acid producing Streptomyces species provides insight into specialized metabolism and evolution of beta-lactam biosynthetic gene clusters.</title>
        <authorList>
            <person name="Moore M.A."/>
            <person name="Cruz-Morales P."/>
            <person name="Barona Gomez F."/>
            <person name="Kapil T."/>
        </authorList>
    </citation>
    <scope>NUCLEOTIDE SEQUENCE [LARGE SCALE GENOMIC DNA]</scope>
    <source>
        <strain evidence="4 5">NRRL 5741</strain>
    </source>
</reference>
<dbReference type="EMBL" id="VCLA01000004">
    <property type="protein sequence ID" value="MQS98793.1"/>
    <property type="molecule type" value="Genomic_DNA"/>
</dbReference>
<feature type="region of interest" description="Disordered" evidence="2">
    <location>
        <begin position="114"/>
        <end position="138"/>
    </location>
</feature>
<dbReference type="Pfam" id="PF03334">
    <property type="entry name" value="PhaG_MnhG_YufB"/>
    <property type="match status" value="1"/>
</dbReference>
<dbReference type="InterPro" id="IPR005133">
    <property type="entry name" value="PhaG_MnhG_YufB"/>
</dbReference>
<name>A0A646K9H9_STRJU</name>
<dbReference type="NCBIfam" id="TIGR01300">
    <property type="entry name" value="CPA3_mnhG_phaG"/>
    <property type="match status" value="1"/>
</dbReference>
<dbReference type="AlphaFoldDB" id="A0A646K9H9"/>
<organism evidence="4 5">
    <name type="scientific">Streptomyces jumonjinensis</name>
    <dbReference type="NCBI Taxonomy" id="1945"/>
    <lineage>
        <taxon>Bacteria</taxon>
        <taxon>Bacillati</taxon>
        <taxon>Actinomycetota</taxon>
        <taxon>Actinomycetes</taxon>
        <taxon>Kitasatosporales</taxon>
        <taxon>Streptomycetaceae</taxon>
        <taxon>Streptomyces</taxon>
    </lineage>
</organism>
<dbReference type="GO" id="GO:0015385">
    <property type="term" value="F:sodium:proton antiporter activity"/>
    <property type="evidence" value="ECO:0007669"/>
    <property type="project" value="TreeGrafter"/>
</dbReference>
<evidence type="ECO:0000256" key="3">
    <source>
        <dbReference type="SAM" id="Phobius"/>
    </source>
</evidence>
<evidence type="ECO:0000313" key="4">
    <source>
        <dbReference type="EMBL" id="MQS98793.1"/>
    </source>
</evidence>
<protein>
    <submittedName>
        <fullName evidence="4">Monovalent cation/H(+) antiporter subunit G</fullName>
    </submittedName>
</protein>
<gene>
    <name evidence="4" type="ORF">FF041_00815</name>
</gene>
<dbReference type="PANTHER" id="PTHR34703">
    <property type="entry name" value="ANTIPORTER SUBUNIT MNHG2-RELATED"/>
    <property type="match status" value="1"/>
</dbReference>
<dbReference type="PANTHER" id="PTHR34703:SF1">
    <property type="entry name" value="ANTIPORTER SUBUNIT MNHG2-RELATED"/>
    <property type="match status" value="1"/>
</dbReference>
<keyword evidence="5" id="KW-1185">Reference proteome</keyword>
<feature type="transmembrane region" description="Helical" evidence="3">
    <location>
        <begin position="68"/>
        <end position="90"/>
    </location>
</feature>
<evidence type="ECO:0000256" key="1">
    <source>
        <dbReference type="ARBA" id="ARBA00008404"/>
    </source>
</evidence>
<proteinExistence type="inferred from homology"/>
<keyword evidence="3" id="KW-0472">Membrane</keyword>
<feature type="compositionally biased region" description="Low complexity" evidence="2">
    <location>
        <begin position="119"/>
        <end position="129"/>
    </location>
</feature>
<dbReference type="Proteomes" id="UP000419138">
    <property type="component" value="Unassembled WGS sequence"/>
</dbReference>
<keyword evidence="3" id="KW-1133">Transmembrane helix</keyword>
<evidence type="ECO:0000313" key="5">
    <source>
        <dbReference type="Proteomes" id="UP000419138"/>
    </source>
</evidence>
<accession>A0A646K9H9</accession>
<keyword evidence="3" id="KW-0812">Transmembrane</keyword>
<dbReference type="OrthoDB" id="3214257at2"/>
<dbReference type="NCBIfam" id="NF009314">
    <property type="entry name" value="PRK12674.1-2"/>
    <property type="match status" value="1"/>
</dbReference>
<feature type="transmembrane region" description="Helical" evidence="3">
    <location>
        <begin position="12"/>
        <end position="31"/>
    </location>
</feature>
<comment type="similarity">
    <text evidence="1">Belongs to the CPA3 antiporters (TC 2.A.63) subunit G family.</text>
</comment>